<protein>
    <submittedName>
        <fullName evidence="1">Uncharacterized protein</fullName>
    </submittedName>
</protein>
<dbReference type="EMBL" id="JBHRTD010000015">
    <property type="protein sequence ID" value="MFC3139162.1"/>
    <property type="molecule type" value="Genomic_DNA"/>
</dbReference>
<evidence type="ECO:0000313" key="1">
    <source>
        <dbReference type="EMBL" id="MFC3139162.1"/>
    </source>
</evidence>
<organism evidence="1 2">
    <name type="scientific">Shewanella submarina</name>
    <dbReference type="NCBI Taxonomy" id="2016376"/>
    <lineage>
        <taxon>Bacteria</taxon>
        <taxon>Pseudomonadati</taxon>
        <taxon>Pseudomonadota</taxon>
        <taxon>Gammaproteobacteria</taxon>
        <taxon>Alteromonadales</taxon>
        <taxon>Shewanellaceae</taxon>
        <taxon>Shewanella</taxon>
    </lineage>
</organism>
<name>A0ABV7GHG5_9GAMM</name>
<accession>A0ABV7GHG5</accession>
<proteinExistence type="predicted"/>
<dbReference type="RefSeq" id="WP_248936762.1">
    <property type="nucleotide sequence ID" value="NZ_JAKILF010000006.1"/>
</dbReference>
<dbReference type="Proteomes" id="UP001595621">
    <property type="component" value="Unassembled WGS sequence"/>
</dbReference>
<reference evidence="2" key="1">
    <citation type="journal article" date="2019" name="Int. J. Syst. Evol. Microbiol.">
        <title>The Global Catalogue of Microorganisms (GCM) 10K type strain sequencing project: providing services to taxonomists for standard genome sequencing and annotation.</title>
        <authorList>
            <consortium name="The Broad Institute Genomics Platform"/>
            <consortium name="The Broad Institute Genome Sequencing Center for Infectious Disease"/>
            <person name="Wu L."/>
            <person name="Ma J."/>
        </authorList>
    </citation>
    <scope>NUCLEOTIDE SEQUENCE [LARGE SCALE GENOMIC DNA]</scope>
    <source>
        <strain evidence="2">KCTC 52277</strain>
    </source>
</reference>
<gene>
    <name evidence="1" type="ORF">ACFOE0_13325</name>
</gene>
<comment type="caution">
    <text evidence="1">The sequence shown here is derived from an EMBL/GenBank/DDBJ whole genome shotgun (WGS) entry which is preliminary data.</text>
</comment>
<keyword evidence="2" id="KW-1185">Reference proteome</keyword>
<evidence type="ECO:0000313" key="2">
    <source>
        <dbReference type="Proteomes" id="UP001595621"/>
    </source>
</evidence>
<sequence>MPVSKPLDRVLEVYCHVNAINIELLAEHCKKEDWSYASPMEYKDQLRDAISKHSISVAEYDRITQEEFDSEEELYAWLTEVWDKTIGEPL</sequence>